<dbReference type="RefSeq" id="WP_002692230.1">
    <property type="nucleotide sequence ID" value="NZ_CM001797.1"/>
</dbReference>
<dbReference type="GO" id="GO:0003677">
    <property type="term" value="F:DNA binding"/>
    <property type="evidence" value="ECO:0007669"/>
    <property type="project" value="UniProtKB-KW"/>
</dbReference>
<evidence type="ECO:0000256" key="3">
    <source>
        <dbReference type="ARBA" id="ARBA00023163"/>
    </source>
</evidence>
<dbReference type="GO" id="GO:0003700">
    <property type="term" value="F:DNA-binding transcription factor activity"/>
    <property type="evidence" value="ECO:0007669"/>
    <property type="project" value="InterPro"/>
</dbReference>
<evidence type="ECO:0000313" key="5">
    <source>
        <dbReference type="EMBL" id="EMB21666.1"/>
    </source>
</evidence>
<dbReference type="Proteomes" id="UP000011701">
    <property type="component" value="Chromosome"/>
</dbReference>
<name>A0A0F6MPH3_TREDN</name>
<evidence type="ECO:0000256" key="1">
    <source>
        <dbReference type="ARBA" id="ARBA00023015"/>
    </source>
</evidence>
<evidence type="ECO:0000259" key="4">
    <source>
        <dbReference type="PROSITE" id="PS50995"/>
    </source>
</evidence>
<dbReference type="InterPro" id="IPR052067">
    <property type="entry name" value="Metal_resp_HTH_trans_reg"/>
</dbReference>
<proteinExistence type="predicted"/>
<evidence type="ECO:0000256" key="2">
    <source>
        <dbReference type="ARBA" id="ARBA00023125"/>
    </source>
</evidence>
<dbReference type="Gene3D" id="1.10.10.10">
    <property type="entry name" value="Winged helix-like DNA-binding domain superfamily/Winged helix DNA-binding domain"/>
    <property type="match status" value="1"/>
</dbReference>
<dbReference type="PATRIC" id="fig|999434.4.peg.1492"/>
<dbReference type="Pfam" id="PF01047">
    <property type="entry name" value="MarR"/>
    <property type="match status" value="1"/>
</dbReference>
<gene>
    <name evidence="5" type="ORF">HMPREF9723_01439</name>
</gene>
<dbReference type="InterPro" id="IPR036388">
    <property type="entry name" value="WH-like_DNA-bd_sf"/>
</dbReference>
<keyword evidence="1" id="KW-0805">Transcription regulation</keyword>
<reference evidence="5" key="1">
    <citation type="submission" date="2012-01" db="EMBL/GenBank/DDBJ databases">
        <title>The Genome Sequence of Treponema denticola OTK.</title>
        <authorList>
            <consortium name="The Broad Institute Genome Sequencing Platform"/>
            <person name="Earl A."/>
            <person name="Ward D."/>
            <person name="Feldgarden M."/>
            <person name="Gevers D."/>
            <person name="Blanton J.M."/>
            <person name="Fenno C.J."/>
            <person name="Baranova O.V."/>
            <person name="Mathney J."/>
            <person name="Dewhirst F.E."/>
            <person name="Izard J."/>
            <person name="Young S.K."/>
            <person name="Zeng Q."/>
            <person name="Gargeya S."/>
            <person name="Fitzgerald M."/>
            <person name="Haas B."/>
            <person name="Abouelleil A."/>
            <person name="Alvarado L."/>
            <person name="Arachchi H.M."/>
            <person name="Berlin A."/>
            <person name="Chapman S.B."/>
            <person name="Gearin G."/>
            <person name="Goldberg J."/>
            <person name="Griggs A."/>
            <person name="Gujja S."/>
            <person name="Hansen M."/>
            <person name="Heiman D."/>
            <person name="Howarth C."/>
            <person name="Larimer J."/>
            <person name="Lui A."/>
            <person name="MacDonald P.J.P."/>
            <person name="McCowen C."/>
            <person name="Montmayeur A."/>
            <person name="Murphy C."/>
            <person name="Neiman D."/>
            <person name="Pearson M."/>
            <person name="Priest M."/>
            <person name="Roberts A."/>
            <person name="Saif S."/>
            <person name="Shea T."/>
            <person name="Sisk P."/>
            <person name="Stolte C."/>
            <person name="Sykes S."/>
            <person name="Wortman J."/>
            <person name="Nusbaum C."/>
            <person name="Birren B."/>
        </authorList>
    </citation>
    <scope>NUCLEOTIDE SEQUENCE [LARGE SCALE GENOMIC DNA]</scope>
    <source>
        <strain evidence="5">OTK</strain>
    </source>
</reference>
<sequence>MNDVESLIQRTAKIQYKVNANDKKPRTFGTQHKLYQSEIHFIEAIGLDGGYSASELSEKLGITNGAVTQVADKLLKKKLIEKYKKTDNKKNVYFKLTNEGIVAYKNHEKFHAGFNEKLAAYLSSLSKKEFDAIARLAELVDNNIPDLSTQEGLF</sequence>
<comment type="caution">
    <text evidence="5">The sequence shown here is derived from an EMBL/GenBank/DDBJ whole genome shotgun (WGS) entry which is preliminary data.</text>
</comment>
<keyword evidence="3" id="KW-0804">Transcription</keyword>
<dbReference type="PANTHER" id="PTHR35790:SF4">
    <property type="entry name" value="HTH-TYPE TRANSCRIPTIONAL REGULATOR PCHR"/>
    <property type="match status" value="1"/>
</dbReference>
<dbReference type="SUPFAM" id="SSF46785">
    <property type="entry name" value="Winged helix' DNA-binding domain"/>
    <property type="match status" value="1"/>
</dbReference>
<dbReference type="PROSITE" id="PS50995">
    <property type="entry name" value="HTH_MARR_2"/>
    <property type="match status" value="1"/>
</dbReference>
<protein>
    <recommendedName>
        <fullName evidence="4">HTH marR-type domain-containing protein</fullName>
    </recommendedName>
</protein>
<dbReference type="HOGENOM" id="CLU_083287_11_2_12"/>
<dbReference type="InterPro" id="IPR036390">
    <property type="entry name" value="WH_DNA-bd_sf"/>
</dbReference>
<dbReference type="PRINTS" id="PR00598">
    <property type="entry name" value="HTHMARR"/>
</dbReference>
<organism evidence="5">
    <name type="scientific">Treponema denticola OTK</name>
    <dbReference type="NCBI Taxonomy" id="999434"/>
    <lineage>
        <taxon>Bacteria</taxon>
        <taxon>Pseudomonadati</taxon>
        <taxon>Spirochaetota</taxon>
        <taxon>Spirochaetia</taxon>
        <taxon>Spirochaetales</taxon>
        <taxon>Treponemataceae</taxon>
        <taxon>Treponema</taxon>
    </lineage>
</organism>
<dbReference type="EMBL" id="AGDY01000006">
    <property type="protein sequence ID" value="EMB21666.1"/>
    <property type="molecule type" value="Genomic_DNA"/>
</dbReference>
<feature type="domain" description="HTH marR-type" evidence="4">
    <location>
        <begin position="1"/>
        <end position="142"/>
    </location>
</feature>
<dbReference type="AlphaFoldDB" id="A0A0F6MPH3"/>
<dbReference type="PANTHER" id="PTHR35790">
    <property type="entry name" value="HTH-TYPE TRANSCRIPTIONAL REGULATOR PCHR"/>
    <property type="match status" value="1"/>
</dbReference>
<accession>A0A0F6MPH3</accession>
<dbReference type="SMART" id="SM00347">
    <property type="entry name" value="HTH_MARR"/>
    <property type="match status" value="1"/>
</dbReference>
<dbReference type="InterPro" id="IPR000835">
    <property type="entry name" value="HTH_MarR-typ"/>
</dbReference>
<keyword evidence="2" id="KW-0238">DNA-binding</keyword>